<gene>
    <name evidence="1" type="ORF">BDK51DRAFT_29136</name>
</gene>
<protein>
    <submittedName>
        <fullName evidence="1">Uncharacterized protein</fullName>
    </submittedName>
</protein>
<organism evidence="1 2">
    <name type="scientific">Blyttiomyces helicus</name>
    <dbReference type="NCBI Taxonomy" id="388810"/>
    <lineage>
        <taxon>Eukaryota</taxon>
        <taxon>Fungi</taxon>
        <taxon>Fungi incertae sedis</taxon>
        <taxon>Chytridiomycota</taxon>
        <taxon>Chytridiomycota incertae sedis</taxon>
        <taxon>Chytridiomycetes</taxon>
        <taxon>Chytridiomycetes incertae sedis</taxon>
        <taxon>Blyttiomyces</taxon>
    </lineage>
</organism>
<sequence>MTCSLSLALQYPTPRQFIITSVTHTGDLSLPFGSDANTGSSYFLNGVLNENVSTRTDFVGPIDLLAYQVQDVFEGPQWSACGTQEIVTIQHEVLVNGDGDGFVAVAKGKDYNFQWRNC</sequence>
<dbReference type="AlphaFoldDB" id="A0A4P9W0X1"/>
<accession>A0A4P9W0X1</accession>
<dbReference type="InterPro" id="IPR025649">
    <property type="entry name" value="DUF4360"/>
</dbReference>
<evidence type="ECO:0000313" key="1">
    <source>
        <dbReference type="EMBL" id="RKO85811.1"/>
    </source>
</evidence>
<proteinExistence type="predicted"/>
<dbReference type="EMBL" id="KZ998722">
    <property type="protein sequence ID" value="RKO85811.1"/>
    <property type="molecule type" value="Genomic_DNA"/>
</dbReference>
<keyword evidence="2" id="KW-1185">Reference proteome</keyword>
<dbReference type="Pfam" id="PF14273">
    <property type="entry name" value="DUF4360"/>
    <property type="match status" value="1"/>
</dbReference>
<evidence type="ECO:0000313" key="2">
    <source>
        <dbReference type="Proteomes" id="UP000269721"/>
    </source>
</evidence>
<name>A0A4P9W0X1_9FUNG</name>
<dbReference type="Proteomes" id="UP000269721">
    <property type="component" value="Unassembled WGS sequence"/>
</dbReference>
<reference evidence="2" key="1">
    <citation type="journal article" date="2018" name="Nat. Microbiol.">
        <title>Leveraging single-cell genomics to expand the fungal tree of life.</title>
        <authorList>
            <person name="Ahrendt S.R."/>
            <person name="Quandt C.A."/>
            <person name="Ciobanu D."/>
            <person name="Clum A."/>
            <person name="Salamov A."/>
            <person name="Andreopoulos B."/>
            <person name="Cheng J.F."/>
            <person name="Woyke T."/>
            <person name="Pelin A."/>
            <person name="Henrissat B."/>
            <person name="Reynolds N.K."/>
            <person name="Benny G.L."/>
            <person name="Smith M.E."/>
            <person name="James T.Y."/>
            <person name="Grigoriev I.V."/>
        </authorList>
    </citation>
    <scope>NUCLEOTIDE SEQUENCE [LARGE SCALE GENOMIC DNA]</scope>
</reference>